<evidence type="ECO:0000256" key="4">
    <source>
        <dbReference type="ARBA" id="ARBA00022553"/>
    </source>
</evidence>
<dbReference type="SUPFAM" id="SSF55874">
    <property type="entry name" value="ATPase domain of HSP90 chaperone/DNA topoisomerase II/histidine kinase"/>
    <property type="match status" value="1"/>
</dbReference>
<evidence type="ECO:0000256" key="3">
    <source>
        <dbReference type="ARBA" id="ARBA00012438"/>
    </source>
</evidence>
<accession>A0A7X6DMU4</accession>
<keyword evidence="10" id="KW-0175">Coiled coil</keyword>
<evidence type="ECO:0000256" key="8">
    <source>
        <dbReference type="ARBA" id="ARBA00022840"/>
    </source>
</evidence>
<feature type="domain" description="HAMP" evidence="13">
    <location>
        <begin position="197"/>
        <end position="249"/>
    </location>
</feature>
<dbReference type="PROSITE" id="PS51257">
    <property type="entry name" value="PROKAR_LIPOPROTEIN"/>
    <property type="match status" value="1"/>
</dbReference>
<dbReference type="Proteomes" id="UP000534783">
    <property type="component" value="Unassembled WGS sequence"/>
</dbReference>
<keyword evidence="11" id="KW-1133">Transmembrane helix</keyword>
<dbReference type="InterPro" id="IPR036097">
    <property type="entry name" value="HisK_dim/P_sf"/>
</dbReference>
<dbReference type="RefSeq" id="WP_168058401.1">
    <property type="nucleotide sequence ID" value="NZ_VTOW01000001.1"/>
</dbReference>
<evidence type="ECO:0000256" key="10">
    <source>
        <dbReference type="SAM" id="Coils"/>
    </source>
</evidence>
<organism evidence="14 15">
    <name type="scientific">Candidatus Manganitrophus noduliformans</name>
    <dbReference type="NCBI Taxonomy" id="2606439"/>
    <lineage>
        <taxon>Bacteria</taxon>
        <taxon>Pseudomonadati</taxon>
        <taxon>Nitrospirota</taxon>
        <taxon>Nitrospiria</taxon>
        <taxon>Candidatus Troglogloeales</taxon>
        <taxon>Candidatus Manganitrophaceae</taxon>
        <taxon>Candidatus Manganitrophus</taxon>
    </lineage>
</organism>
<dbReference type="GO" id="GO:0030295">
    <property type="term" value="F:protein kinase activator activity"/>
    <property type="evidence" value="ECO:0007669"/>
    <property type="project" value="TreeGrafter"/>
</dbReference>
<dbReference type="GO" id="GO:0007234">
    <property type="term" value="P:osmosensory signaling via phosphorelay pathway"/>
    <property type="evidence" value="ECO:0007669"/>
    <property type="project" value="TreeGrafter"/>
</dbReference>
<dbReference type="GO" id="GO:0000155">
    <property type="term" value="F:phosphorelay sensor kinase activity"/>
    <property type="evidence" value="ECO:0007669"/>
    <property type="project" value="InterPro"/>
</dbReference>
<dbReference type="Gene3D" id="6.10.340.10">
    <property type="match status" value="1"/>
</dbReference>
<keyword evidence="11" id="KW-0812">Transmembrane</keyword>
<dbReference type="EMBL" id="VTOW01000001">
    <property type="protein sequence ID" value="NKE70138.1"/>
    <property type="molecule type" value="Genomic_DNA"/>
</dbReference>
<gene>
    <name evidence="14" type="ORF">MNODULE_05200</name>
</gene>
<feature type="coiled-coil region" evidence="10">
    <location>
        <begin position="237"/>
        <end position="271"/>
    </location>
</feature>
<comment type="catalytic activity">
    <reaction evidence="1">
        <text>ATP + protein L-histidine = ADP + protein N-phospho-L-histidine.</text>
        <dbReference type="EC" id="2.7.13.3"/>
    </reaction>
</comment>
<keyword evidence="15" id="KW-1185">Reference proteome</keyword>
<comment type="caution">
    <text evidence="14">The sequence shown here is derived from an EMBL/GenBank/DDBJ whole genome shotgun (WGS) entry which is preliminary data.</text>
</comment>
<dbReference type="Gene3D" id="3.30.565.10">
    <property type="entry name" value="Histidine kinase-like ATPase, C-terminal domain"/>
    <property type="match status" value="1"/>
</dbReference>
<dbReference type="PROSITE" id="PS50885">
    <property type="entry name" value="HAMP"/>
    <property type="match status" value="1"/>
</dbReference>
<dbReference type="SUPFAM" id="SSF158472">
    <property type="entry name" value="HAMP domain-like"/>
    <property type="match status" value="1"/>
</dbReference>
<dbReference type="InterPro" id="IPR005467">
    <property type="entry name" value="His_kinase_dom"/>
</dbReference>
<keyword evidence="9" id="KW-0902">Two-component regulatory system</keyword>
<dbReference type="PROSITE" id="PS50109">
    <property type="entry name" value="HIS_KIN"/>
    <property type="match status" value="1"/>
</dbReference>
<evidence type="ECO:0000256" key="6">
    <source>
        <dbReference type="ARBA" id="ARBA00022741"/>
    </source>
</evidence>
<dbReference type="PANTHER" id="PTHR42878">
    <property type="entry name" value="TWO-COMPONENT HISTIDINE KINASE"/>
    <property type="match status" value="1"/>
</dbReference>
<proteinExistence type="predicted"/>
<evidence type="ECO:0000313" key="15">
    <source>
        <dbReference type="Proteomes" id="UP000534783"/>
    </source>
</evidence>
<dbReference type="PANTHER" id="PTHR42878:SF7">
    <property type="entry name" value="SENSOR HISTIDINE KINASE GLRK"/>
    <property type="match status" value="1"/>
</dbReference>
<evidence type="ECO:0000256" key="7">
    <source>
        <dbReference type="ARBA" id="ARBA00022777"/>
    </source>
</evidence>
<keyword evidence="5" id="KW-0808">Transferase</keyword>
<name>A0A7X6DMU4_9BACT</name>
<dbReference type="Gene3D" id="1.10.287.130">
    <property type="match status" value="1"/>
</dbReference>
<dbReference type="EC" id="2.7.13.3" evidence="3"/>
<comment type="subcellular location">
    <subcellularLocation>
        <location evidence="2">Membrane</location>
    </subcellularLocation>
</comment>
<keyword evidence="4" id="KW-0597">Phosphoprotein</keyword>
<keyword evidence="7 14" id="KW-0418">Kinase</keyword>
<dbReference type="CDD" id="cd00082">
    <property type="entry name" value="HisKA"/>
    <property type="match status" value="1"/>
</dbReference>
<dbReference type="InterPro" id="IPR004358">
    <property type="entry name" value="Sig_transdc_His_kin-like_C"/>
</dbReference>
<dbReference type="SMART" id="SM00387">
    <property type="entry name" value="HATPase_c"/>
    <property type="match status" value="1"/>
</dbReference>
<reference evidence="14 15" key="1">
    <citation type="journal article" date="2020" name="Nature">
        <title>Bacterial chemolithoautotrophy via manganese oxidation.</title>
        <authorList>
            <person name="Yu H."/>
            <person name="Leadbetter J.R."/>
        </authorList>
    </citation>
    <scope>NUCLEOTIDE SEQUENCE [LARGE SCALE GENOMIC DNA]</scope>
    <source>
        <strain evidence="14 15">Mn-1</strain>
    </source>
</reference>
<evidence type="ECO:0000256" key="11">
    <source>
        <dbReference type="SAM" id="Phobius"/>
    </source>
</evidence>
<evidence type="ECO:0000313" key="14">
    <source>
        <dbReference type="EMBL" id="NKE70138.1"/>
    </source>
</evidence>
<evidence type="ECO:0000259" key="12">
    <source>
        <dbReference type="PROSITE" id="PS50109"/>
    </source>
</evidence>
<dbReference type="Pfam" id="PF02518">
    <property type="entry name" value="HATPase_c"/>
    <property type="match status" value="1"/>
</dbReference>
<dbReference type="PRINTS" id="PR00344">
    <property type="entry name" value="BCTRLSENSOR"/>
</dbReference>
<dbReference type="InterPro" id="IPR036890">
    <property type="entry name" value="HATPase_C_sf"/>
</dbReference>
<feature type="domain" description="Histidine kinase" evidence="12">
    <location>
        <begin position="288"/>
        <end position="502"/>
    </location>
</feature>
<feature type="transmembrane region" description="Helical" evidence="11">
    <location>
        <begin position="173"/>
        <end position="196"/>
    </location>
</feature>
<dbReference type="AlphaFoldDB" id="A0A7X6DMU4"/>
<keyword evidence="8" id="KW-0067">ATP-binding</keyword>
<dbReference type="SUPFAM" id="SSF47384">
    <property type="entry name" value="Homodimeric domain of signal transducing histidine kinase"/>
    <property type="match status" value="1"/>
</dbReference>
<dbReference type="GO" id="GO:0005524">
    <property type="term" value="F:ATP binding"/>
    <property type="evidence" value="ECO:0007669"/>
    <property type="project" value="UniProtKB-KW"/>
</dbReference>
<dbReference type="InterPro" id="IPR003660">
    <property type="entry name" value="HAMP_dom"/>
</dbReference>
<evidence type="ECO:0000259" key="13">
    <source>
        <dbReference type="PROSITE" id="PS50885"/>
    </source>
</evidence>
<evidence type="ECO:0000256" key="5">
    <source>
        <dbReference type="ARBA" id="ARBA00022679"/>
    </source>
</evidence>
<dbReference type="InterPro" id="IPR050351">
    <property type="entry name" value="BphY/WalK/GraS-like"/>
</dbReference>
<keyword evidence="11" id="KW-0472">Membrane</keyword>
<evidence type="ECO:0000256" key="2">
    <source>
        <dbReference type="ARBA" id="ARBA00004370"/>
    </source>
</evidence>
<dbReference type="Pfam" id="PF00512">
    <property type="entry name" value="HisKA"/>
    <property type="match status" value="1"/>
</dbReference>
<evidence type="ECO:0000256" key="1">
    <source>
        <dbReference type="ARBA" id="ARBA00000085"/>
    </source>
</evidence>
<keyword evidence="6" id="KW-0547">Nucleotide-binding</keyword>
<sequence length="509" mass="55496">MISKLSIRKRLVLFGALWLTACTVLLAFHLFSEGRRTLLEGAVKRSQTVAGRLAEQARGPLYAGDDTALQEILEEIEGQPDILSAAIRLGDKNYRSKAIRIESTDAPEKIVSGASRLVTADGLRAVESHASIQFQGEALTDGIPFRTERERRENGQAVVLLSVEPVFAQVQTLLVRTALILGGVLGAGLLLGWALFGAMVSPLRRMADHARRLADGDAAGERGLPSEDEIAMVLSLMASMKRSLDEKTDRIVELQRHLKDSVNKRSDLEEMNTLLSDVLNQRNDFLRLLSHEVKTPLGTVSNLIAGLQDGVPGPVTDRQKEYLALIKSNTDRVNRVIAAMLQHAVARTGHVQIDRCPVRVSDVVRQVCFALLAFQEERQVACILGDSVFGKTVQADMVLVDQILFNLIHNAIKASPPGGAVTLEATETGSEVVIGVRDAGMGIPKEIQPKLLLEPLSSDVKKGGGVGLYISRYLVELHGGRIWYTAEEGKGTAFYFTLPNSPAHVEKRV</sequence>
<dbReference type="GO" id="GO:0000156">
    <property type="term" value="F:phosphorelay response regulator activity"/>
    <property type="evidence" value="ECO:0007669"/>
    <property type="project" value="TreeGrafter"/>
</dbReference>
<dbReference type="GO" id="GO:0016020">
    <property type="term" value="C:membrane"/>
    <property type="evidence" value="ECO:0007669"/>
    <property type="project" value="UniProtKB-SubCell"/>
</dbReference>
<dbReference type="SMART" id="SM00388">
    <property type="entry name" value="HisKA"/>
    <property type="match status" value="1"/>
</dbReference>
<dbReference type="CDD" id="cd00075">
    <property type="entry name" value="HATPase"/>
    <property type="match status" value="1"/>
</dbReference>
<dbReference type="InterPro" id="IPR003661">
    <property type="entry name" value="HisK_dim/P_dom"/>
</dbReference>
<protein>
    <recommendedName>
        <fullName evidence="3">histidine kinase</fullName>
        <ecNumber evidence="3">2.7.13.3</ecNumber>
    </recommendedName>
</protein>
<evidence type="ECO:0000256" key="9">
    <source>
        <dbReference type="ARBA" id="ARBA00023012"/>
    </source>
</evidence>
<dbReference type="InterPro" id="IPR003594">
    <property type="entry name" value="HATPase_dom"/>
</dbReference>